<dbReference type="PANTHER" id="PTHR11092">
    <property type="entry name" value="SUGAR NUCLEOTIDE EPIMERASE RELATED"/>
    <property type="match status" value="1"/>
</dbReference>
<feature type="domain" description="DUF1731" evidence="3">
    <location>
        <begin position="264"/>
        <end position="311"/>
    </location>
</feature>
<dbReference type="InterPro" id="IPR010099">
    <property type="entry name" value="SDR39U1"/>
</dbReference>
<evidence type="ECO:0000313" key="5">
    <source>
        <dbReference type="Proteomes" id="UP000007013"/>
    </source>
</evidence>
<evidence type="ECO:0000259" key="3">
    <source>
        <dbReference type="Pfam" id="PF08338"/>
    </source>
</evidence>
<name>B1ZUX7_OPITP</name>
<dbReference type="Proteomes" id="UP000007013">
    <property type="component" value="Chromosome"/>
</dbReference>
<comment type="similarity">
    <text evidence="1">Belongs to the NAD(P)-dependent epimerase/dehydratase family. SDR39U1 subfamily.</text>
</comment>
<dbReference type="KEGG" id="ote:Oter_2666"/>
<keyword evidence="5" id="KW-1185">Reference proteome</keyword>
<proteinExistence type="inferred from homology"/>
<accession>B1ZUX7</accession>
<dbReference type="PANTHER" id="PTHR11092:SF0">
    <property type="entry name" value="EPIMERASE FAMILY PROTEIN SDR39U1"/>
    <property type="match status" value="1"/>
</dbReference>
<dbReference type="InterPro" id="IPR036291">
    <property type="entry name" value="NAD(P)-bd_dom_sf"/>
</dbReference>
<evidence type="ECO:0000256" key="1">
    <source>
        <dbReference type="ARBA" id="ARBA00009353"/>
    </source>
</evidence>
<sequence>MSDQAKVFPTAERARPRRVVIAGASGLIGTALTARLRSSGGEVRQLVRGTARAPAEWSWDPANGKIDVAALVGTEAVVNLAGANIGAGRWTAARKTLLRQSRIDATRTLVEAIARMTEKPAVLLNASAVGYYGDRGAEVLDETSASGRGFLAEVCEAWETEARRAEPLGVRVVLARFAMVLAPSGGALAKLRPLFQLGLGGRLGRGEQWMSWVTLGDAVRAVEHALADPQMNGPMNVAAPVPVTNAEFTRALAAALHRPAVFPVPRPVLRVALGEMADAMLLASTRAMPGRLRASGFGFEQPQLDGALAQVLERSH</sequence>
<dbReference type="OrthoDB" id="9801773at2"/>
<dbReference type="SUPFAM" id="SSF51735">
    <property type="entry name" value="NAD(P)-binding Rossmann-fold domains"/>
    <property type="match status" value="1"/>
</dbReference>
<reference evidence="4 5" key="1">
    <citation type="journal article" date="2011" name="J. Bacteriol.">
        <title>Genome sequence of the verrucomicrobium Opitutus terrae PB90-1, an abundant inhabitant of rice paddy soil ecosystems.</title>
        <authorList>
            <person name="van Passel M.W."/>
            <person name="Kant R."/>
            <person name="Palva A."/>
            <person name="Copeland A."/>
            <person name="Lucas S."/>
            <person name="Lapidus A."/>
            <person name="Glavina del Rio T."/>
            <person name="Pitluck S."/>
            <person name="Goltsman E."/>
            <person name="Clum A."/>
            <person name="Sun H."/>
            <person name="Schmutz J."/>
            <person name="Larimer F.W."/>
            <person name="Land M.L."/>
            <person name="Hauser L."/>
            <person name="Kyrpides N."/>
            <person name="Mikhailova N."/>
            <person name="Richardson P.P."/>
            <person name="Janssen P.H."/>
            <person name="de Vos W.M."/>
            <person name="Smidt H."/>
        </authorList>
    </citation>
    <scope>NUCLEOTIDE SEQUENCE [LARGE SCALE GENOMIC DNA]</scope>
    <source>
        <strain evidence="5">DSM 11246 / JCM 15787 / PB90-1</strain>
    </source>
</reference>
<evidence type="ECO:0000313" key="4">
    <source>
        <dbReference type="EMBL" id="ACB75947.1"/>
    </source>
</evidence>
<dbReference type="STRING" id="452637.Oter_2666"/>
<dbReference type="NCBIfam" id="TIGR01777">
    <property type="entry name" value="yfcH"/>
    <property type="match status" value="1"/>
</dbReference>
<dbReference type="Pfam" id="PF08338">
    <property type="entry name" value="DUF1731"/>
    <property type="match status" value="1"/>
</dbReference>
<gene>
    <name evidence="4" type="ordered locus">Oter_2666</name>
</gene>
<protein>
    <recommendedName>
        <fullName evidence="6">NAD-dependent epimerase/dehydratase</fullName>
    </recommendedName>
</protein>
<dbReference type="eggNOG" id="COG1090">
    <property type="taxonomic scope" value="Bacteria"/>
</dbReference>
<dbReference type="HOGENOM" id="CLU_047373_0_2_0"/>
<evidence type="ECO:0008006" key="6">
    <source>
        <dbReference type="Google" id="ProtNLM"/>
    </source>
</evidence>
<organism evidence="4 5">
    <name type="scientific">Opitutus terrae (strain DSM 11246 / JCM 15787 / PB90-1)</name>
    <dbReference type="NCBI Taxonomy" id="452637"/>
    <lineage>
        <taxon>Bacteria</taxon>
        <taxon>Pseudomonadati</taxon>
        <taxon>Verrucomicrobiota</taxon>
        <taxon>Opitutia</taxon>
        <taxon>Opitutales</taxon>
        <taxon>Opitutaceae</taxon>
        <taxon>Opitutus</taxon>
    </lineage>
</organism>
<dbReference type="AlphaFoldDB" id="B1ZUX7"/>
<dbReference type="RefSeq" id="WP_012375482.1">
    <property type="nucleotide sequence ID" value="NC_010571.1"/>
</dbReference>
<dbReference type="EMBL" id="CP001032">
    <property type="protein sequence ID" value="ACB75947.1"/>
    <property type="molecule type" value="Genomic_DNA"/>
</dbReference>
<evidence type="ECO:0000259" key="2">
    <source>
        <dbReference type="Pfam" id="PF01370"/>
    </source>
</evidence>
<feature type="domain" description="NAD-dependent epimerase/dehydratase" evidence="2">
    <location>
        <begin position="19"/>
        <end position="237"/>
    </location>
</feature>
<dbReference type="Gene3D" id="3.40.50.720">
    <property type="entry name" value="NAD(P)-binding Rossmann-like Domain"/>
    <property type="match status" value="1"/>
</dbReference>
<dbReference type="Pfam" id="PF01370">
    <property type="entry name" value="Epimerase"/>
    <property type="match status" value="1"/>
</dbReference>
<dbReference type="InterPro" id="IPR001509">
    <property type="entry name" value="Epimerase_deHydtase"/>
</dbReference>
<dbReference type="InterPro" id="IPR013549">
    <property type="entry name" value="DUF1731"/>
</dbReference>